<evidence type="ECO:0000256" key="9">
    <source>
        <dbReference type="RuleBase" id="RU003357"/>
    </source>
</evidence>
<evidence type="ECO:0000256" key="6">
    <source>
        <dbReference type="ARBA" id="ARBA00023136"/>
    </source>
</evidence>
<evidence type="ECO:0000256" key="1">
    <source>
        <dbReference type="ARBA" id="ARBA00004571"/>
    </source>
</evidence>
<keyword evidence="10" id="KW-0732">Signal</keyword>
<evidence type="ECO:0000256" key="2">
    <source>
        <dbReference type="ARBA" id="ARBA00022448"/>
    </source>
</evidence>
<dbReference type="InterPro" id="IPR036942">
    <property type="entry name" value="Beta-barrel_TonB_sf"/>
</dbReference>
<feature type="domain" description="TonB-dependent receptor plug" evidence="12">
    <location>
        <begin position="127"/>
        <end position="232"/>
    </location>
</feature>
<evidence type="ECO:0000256" key="7">
    <source>
        <dbReference type="ARBA" id="ARBA00023237"/>
    </source>
</evidence>
<feature type="domain" description="TonB-dependent receptor-like beta-barrel" evidence="11">
    <location>
        <begin position="473"/>
        <end position="785"/>
    </location>
</feature>
<dbReference type="InterPro" id="IPR037066">
    <property type="entry name" value="Plug_dom_sf"/>
</dbReference>
<dbReference type="Gene3D" id="2.60.40.1120">
    <property type="entry name" value="Carboxypeptidase-like, regulatory domain"/>
    <property type="match status" value="1"/>
</dbReference>
<keyword evidence="14" id="KW-1185">Reference proteome</keyword>
<keyword evidence="5 9" id="KW-0798">TonB box</keyword>
<evidence type="ECO:0000256" key="8">
    <source>
        <dbReference type="PROSITE-ProRule" id="PRU01360"/>
    </source>
</evidence>
<dbReference type="RefSeq" id="WP_190307736.1">
    <property type="nucleotide sequence ID" value="NZ_JACNYK010000001.1"/>
</dbReference>
<dbReference type="PROSITE" id="PS52016">
    <property type="entry name" value="TONB_DEPENDENT_REC_3"/>
    <property type="match status" value="1"/>
</dbReference>
<keyword evidence="7 8" id="KW-0998">Cell outer membrane</keyword>
<dbReference type="SUPFAM" id="SSF56935">
    <property type="entry name" value="Porins"/>
    <property type="match status" value="1"/>
</dbReference>
<dbReference type="NCBIfam" id="TIGR04057">
    <property type="entry name" value="SusC_RagA_signa"/>
    <property type="match status" value="1"/>
</dbReference>
<dbReference type="Gene3D" id="2.40.170.20">
    <property type="entry name" value="TonB-dependent receptor, beta-barrel domain"/>
    <property type="match status" value="1"/>
</dbReference>
<reference evidence="13 14" key="1">
    <citation type="submission" date="2020-08" db="EMBL/GenBank/DDBJ databases">
        <title>Sphingobacterium sp. DN00404 isolated from aquaculture water.</title>
        <authorList>
            <person name="Zhang M."/>
        </authorList>
    </citation>
    <scope>NUCLEOTIDE SEQUENCE [LARGE SCALE GENOMIC DNA]</scope>
    <source>
        <strain evidence="13 14">KCTC 32294</strain>
    </source>
</reference>
<name>A0ABR7XZX7_9SPHI</name>
<dbReference type="InterPro" id="IPR008969">
    <property type="entry name" value="CarboxyPept-like_regulatory"/>
</dbReference>
<keyword evidence="2 8" id="KW-0813">Transport</keyword>
<keyword evidence="13" id="KW-0675">Receptor</keyword>
<evidence type="ECO:0000256" key="3">
    <source>
        <dbReference type="ARBA" id="ARBA00022452"/>
    </source>
</evidence>
<keyword evidence="4 8" id="KW-0812">Transmembrane</keyword>
<evidence type="ECO:0000313" key="14">
    <source>
        <dbReference type="Proteomes" id="UP000606494"/>
    </source>
</evidence>
<evidence type="ECO:0000256" key="10">
    <source>
        <dbReference type="SAM" id="SignalP"/>
    </source>
</evidence>
<dbReference type="Pfam" id="PF13715">
    <property type="entry name" value="CarbopepD_reg_2"/>
    <property type="match status" value="1"/>
</dbReference>
<organism evidence="13 14">
    <name type="scientific">Sphingobacterium arenae</name>
    <dbReference type="NCBI Taxonomy" id="1280598"/>
    <lineage>
        <taxon>Bacteria</taxon>
        <taxon>Pseudomonadati</taxon>
        <taxon>Bacteroidota</taxon>
        <taxon>Sphingobacteriia</taxon>
        <taxon>Sphingobacteriales</taxon>
        <taxon>Sphingobacteriaceae</taxon>
        <taxon>Sphingobacterium</taxon>
    </lineage>
</organism>
<comment type="caution">
    <text evidence="13">The sequence shown here is derived from an EMBL/GenBank/DDBJ whole genome shotgun (WGS) entry which is preliminary data.</text>
</comment>
<keyword evidence="3 8" id="KW-1134">Transmembrane beta strand</keyword>
<protein>
    <submittedName>
        <fullName evidence="13">TonB-dependent receptor</fullName>
    </submittedName>
</protein>
<dbReference type="InterPro" id="IPR023996">
    <property type="entry name" value="TonB-dep_OMP_SusC/RagA"/>
</dbReference>
<feature type="chain" id="PRO_5047484862" evidence="10">
    <location>
        <begin position="31"/>
        <end position="1039"/>
    </location>
</feature>
<dbReference type="SUPFAM" id="SSF49464">
    <property type="entry name" value="Carboxypeptidase regulatory domain-like"/>
    <property type="match status" value="1"/>
</dbReference>
<feature type="signal peptide" evidence="10">
    <location>
        <begin position="1"/>
        <end position="30"/>
    </location>
</feature>
<evidence type="ECO:0000259" key="11">
    <source>
        <dbReference type="Pfam" id="PF00593"/>
    </source>
</evidence>
<gene>
    <name evidence="13" type="ORF">H8B17_03360</name>
</gene>
<dbReference type="InterPro" id="IPR012910">
    <property type="entry name" value="Plug_dom"/>
</dbReference>
<evidence type="ECO:0000313" key="13">
    <source>
        <dbReference type="EMBL" id="MBD1424609.1"/>
    </source>
</evidence>
<dbReference type="Pfam" id="PF00593">
    <property type="entry name" value="TonB_dep_Rec_b-barrel"/>
    <property type="match status" value="1"/>
</dbReference>
<dbReference type="NCBIfam" id="TIGR04056">
    <property type="entry name" value="OMP_RagA_SusC"/>
    <property type="match status" value="1"/>
</dbReference>
<evidence type="ECO:0000256" key="5">
    <source>
        <dbReference type="ARBA" id="ARBA00023077"/>
    </source>
</evidence>
<dbReference type="InterPro" id="IPR023997">
    <property type="entry name" value="TonB-dep_OMP_SusC/RagA_CS"/>
</dbReference>
<dbReference type="Pfam" id="PF07715">
    <property type="entry name" value="Plug"/>
    <property type="match status" value="1"/>
</dbReference>
<dbReference type="InterPro" id="IPR000531">
    <property type="entry name" value="Beta-barrel_TonB"/>
</dbReference>
<accession>A0ABR7XZX7</accession>
<proteinExistence type="inferred from homology"/>
<dbReference type="Gene3D" id="2.170.130.10">
    <property type="entry name" value="TonB-dependent receptor, plug domain"/>
    <property type="match status" value="1"/>
</dbReference>
<evidence type="ECO:0000256" key="4">
    <source>
        <dbReference type="ARBA" id="ARBA00022692"/>
    </source>
</evidence>
<comment type="subcellular location">
    <subcellularLocation>
        <location evidence="1 8">Cell outer membrane</location>
        <topology evidence="1 8">Multi-pass membrane protein</topology>
    </subcellularLocation>
</comment>
<dbReference type="EMBL" id="JACNYK010000001">
    <property type="protein sequence ID" value="MBD1424609.1"/>
    <property type="molecule type" value="Genomic_DNA"/>
</dbReference>
<comment type="similarity">
    <text evidence="8 9">Belongs to the TonB-dependent receptor family.</text>
</comment>
<sequence>MVKSSKKWIWAATCASALLFALPMPGQARVAMEYQQTEITVSGQVRSSQGEAIAGVTVRYGGAEASTDQNGRFSFQMATAGDVVFSAVGYAPHTERVTQDTVLNVVLQAGESTLEEVVVIGYGSVKRKDLTGAVSSVKAEEIAMAPVANPIEALQGRVAGVDIARESGQANSGSSILLRGNRSLTAGSEPLYIIDGIPGSITNLNPNDIESIDILKDAASTAIYGSAGANGVFIITTKKAKVGRVSVNFDAYAGVNANGRYPSALQQDTWLQYLEDGFVATNGRPSADRNELLTAWSLNPEQVNPYIDNGKWIDWVDETLRTGVQQNYSLSVNGGTEKTQGYFSLGYNSTKGIYRSDQSDLFTARAGATSKIAEWFTGGIVTGLTWRDNESRPSRLNKTFDMAPIGEVYDAMGNINVYPVEGMTMPSLLADDIPNTLRQNSKQLAVTVNPYVDVDIAKGLTFRSILGATLSNRRTGNFNSDRTYMMLTGSSTPIRNGSYETALAYNYVWENILNYETKLGQNHDLSATLVSSWADNQSESSYAYNEGFLYDEYEFYALQGGTKANVMSGYSTTKRMSVASRINYGYKGRYLLTLTQRTDGVSQLARRWDTFLAAAGAWRISDENFMEGTRDVLSDLKLRVSYGVSGNSGIDPYSTRTEVTSSGLDQINLGGGVLPVAVLTQAVGNPDLTWEKSYNFNVGLDFGFFNNRITGAVEWYDTDTRDVLYARDLPFSSGGFTPKLPYKMTANLARMNNRGMEVTLTGNNILNGDAFRWNSTVTFAHNREQVRSIDLGSGISVDDLISLGLFMGRPSNTLYGYKKIGIWQEGEAADAAAFGLLPGDVKTQSNLTKTSDGVWVDGEGVEYSADNPYSISPDDRVILGQGSPKWTAGWQNTFNYKGFDLNIFTIARWGHHIDAELLGYFDYRSINIPSAYNYWTPENPTNDYPRPYLNRTANHSNPLLGMNTVDASFIKIKNISLGYTLPESITNRIKLSNCRIYATMYNPIIFTRSHLLEGMDPETGASDSFPLYRQMVFGVNLSF</sequence>
<keyword evidence="6 8" id="KW-0472">Membrane</keyword>
<dbReference type="InterPro" id="IPR039426">
    <property type="entry name" value="TonB-dep_rcpt-like"/>
</dbReference>
<evidence type="ECO:0000259" key="12">
    <source>
        <dbReference type="Pfam" id="PF07715"/>
    </source>
</evidence>
<dbReference type="Proteomes" id="UP000606494">
    <property type="component" value="Unassembled WGS sequence"/>
</dbReference>